<name>A0AAN7XM06_ELEMC</name>
<gene>
    <name evidence="1" type="ORF">PBY51_018219</name>
</gene>
<reference evidence="1 2" key="1">
    <citation type="journal article" date="2023" name="Genes (Basel)">
        <title>Chromosome-Level Genome Assembly and Circadian Gene Repertoire of the Patagonia Blennie Eleginops maclovinus-The Closest Ancestral Proxy of Antarctic Cryonotothenioids.</title>
        <authorList>
            <person name="Cheng C.C."/>
            <person name="Rivera-Colon A.G."/>
            <person name="Minhas B.F."/>
            <person name="Wilson L."/>
            <person name="Rayamajhi N."/>
            <person name="Vargas-Chacoff L."/>
            <person name="Catchen J.M."/>
        </authorList>
    </citation>
    <scope>NUCLEOTIDE SEQUENCE [LARGE SCALE GENOMIC DNA]</scope>
    <source>
        <strain evidence="1">JMC-PN-2008</strain>
    </source>
</reference>
<dbReference type="EMBL" id="JAUZQC010000012">
    <property type="protein sequence ID" value="KAK5862864.1"/>
    <property type="molecule type" value="Genomic_DNA"/>
</dbReference>
<protein>
    <submittedName>
        <fullName evidence="1">Uncharacterized protein</fullName>
    </submittedName>
</protein>
<reference evidence="1 2" key="2">
    <citation type="journal article" date="2023" name="Mol. Biol. Evol.">
        <title>Genomics of Secondarily Temperate Adaptation in the Only Non-Antarctic Icefish.</title>
        <authorList>
            <person name="Rivera-Colon A.G."/>
            <person name="Rayamajhi N."/>
            <person name="Minhas B.F."/>
            <person name="Madrigal G."/>
            <person name="Bilyk K.T."/>
            <person name="Yoon V."/>
            <person name="Hune M."/>
            <person name="Gregory S."/>
            <person name="Cheng C.H.C."/>
            <person name="Catchen J.M."/>
        </authorList>
    </citation>
    <scope>NUCLEOTIDE SEQUENCE [LARGE SCALE GENOMIC DNA]</scope>
    <source>
        <strain evidence="1">JMC-PN-2008</strain>
    </source>
</reference>
<comment type="caution">
    <text evidence="1">The sequence shown here is derived from an EMBL/GenBank/DDBJ whole genome shotgun (WGS) entry which is preliminary data.</text>
</comment>
<keyword evidence="2" id="KW-1185">Reference proteome</keyword>
<proteinExistence type="predicted"/>
<sequence length="77" mass="8661">MGKWKKQRDNNRVKWIHRTLSSPPCLLYTEEEALLTPHPDSLISILPGNRRLQSLSVRVGTSTSCSSLNQRGNSQDG</sequence>
<dbReference type="AlphaFoldDB" id="A0AAN7XM06"/>
<evidence type="ECO:0000313" key="1">
    <source>
        <dbReference type="EMBL" id="KAK5862864.1"/>
    </source>
</evidence>
<dbReference type="Proteomes" id="UP001346869">
    <property type="component" value="Unassembled WGS sequence"/>
</dbReference>
<evidence type="ECO:0000313" key="2">
    <source>
        <dbReference type="Proteomes" id="UP001346869"/>
    </source>
</evidence>
<accession>A0AAN7XM06</accession>
<organism evidence="1 2">
    <name type="scientific">Eleginops maclovinus</name>
    <name type="common">Patagonian blennie</name>
    <name type="synonym">Eleginus maclovinus</name>
    <dbReference type="NCBI Taxonomy" id="56733"/>
    <lineage>
        <taxon>Eukaryota</taxon>
        <taxon>Metazoa</taxon>
        <taxon>Chordata</taxon>
        <taxon>Craniata</taxon>
        <taxon>Vertebrata</taxon>
        <taxon>Euteleostomi</taxon>
        <taxon>Actinopterygii</taxon>
        <taxon>Neopterygii</taxon>
        <taxon>Teleostei</taxon>
        <taxon>Neoteleostei</taxon>
        <taxon>Acanthomorphata</taxon>
        <taxon>Eupercaria</taxon>
        <taxon>Perciformes</taxon>
        <taxon>Notothenioidei</taxon>
        <taxon>Eleginopidae</taxon>
        <taxon>Eleginops</taxon>
    </lineage>
</organism>